<reference evidence="2 3" key="1">
    <citation type="submission" date="2023-05" db="EMBL/GenBank/DDBJ databases">
        <title>B98-5 Cell Line De Novo Hybrid Assembly: An Optical Mapping Approach.</title>
        <authorList>
            <person name="Kananen K."/>
            <person name="Auerbach J.A."/>
            <person name="Kautto E."/>
            <person name="Blachly J.S."/>
        </authorList>
    </citation>
    <scope>NUCLEOTIDE SEQUENCE [LARGE SCALE GENOMIC DNA]</scope>
    <source>
        <strain evidence="2">B95-8</strain>
        <tissue evidence="2">Cell line</tissue>
    </source>
</reference>
<comment type="caution">
    <text evidence="2">The sequence shown here is derived from an EMBL/GenBank/DDBJ whole genome shotgun (WGS) entry which is preliminary data.</text>
</comment>
<gene>
    <name evidence="2" type="ORF">P7K49_039686</name>
</gene>
<proteinExistence type="predicted"/>
<feature type="transmembrane region" description="Helical" evidence="1">
    <location>
        <begin position="12"/>
        <end position="33"/>
    </location>
</feature>
<evidence type="ECO:0000256" key="1">
    <source>
        <dbReference type="SAM" id="Phobius"/>
    </source>
</evidence>
<evidence type="ECO:0000313" key="3">
    <source>
        <dbReference type="Proteomes" id="UP001266305"/>
    </source>
</evidence>
<feature type="non-terminal residue" evidence="2">
    <location>
        <position position="75"/>
    </location>
</feature>
<name>A0ABQ9TAQ6_SAGOE</name>
<feature type="transmembrane region" description="Helical" evidence="1">
    <location>
        <begin position="45"/>
        <end position="65"/>
    </location>
</feature>
<protein>
    <submittedName>
        <fullName evidence="2">Uncharacterized protein</fullName>
    </submittedName>
</protein>
<dbReference type="Proteomes" id="UP001266305">
    <property type="component" value="Unassembled WGS sequence"/>
</dbReference>
<sequence>MCCLRELGLFEYLLQCPAQLGGSLFTICLLGILPASVSLPCFREAPFYCGALCPVGGVSLLWLVASATSGCIRSG</sequence>
<keyword evidence="1" id="KW-1133">Transmembrane helix</keyword>
<dbReference type="EMBL" id="JASSZA010000359">
    <property type="protein sequence ID" value="KAK2081277.1"/>
    <property type="molecule type" value="Genomic_DNA"/>
</dbReference>
<evidence type="ECO:0000313" key="2">
    <source>
        <dbReference type="EMBL" id="KAK2081277.1"/>
    </source>
</evidence>
<keyword evidence="1" id="KW-0812">Transmembrane</keyword>
<organism evidence="2 3">
    <name type="scientific">Saguinus oedipus</name>
    <name type="common">Cotton-top tamarin</name>
    <name type="synonym">Oedipomidas oedipus</name>
    <dbReference type="NCBI Taxonomy" id="9490"/>
    <lineage>
        <taxon>Eukaryota</taxon>
        <taxon>Metazoa</taxon>
        <taxon>Chordata</taxon>
        <taxon>Craniata</taxon>
        <taxon>Vertebrata</taxon>
        <taxon>Euteleostomi</taxon>
        <taxon>Mammalia</taxon>
        <taxon>Eutheria</taxon>
        <taxon>Euarchontoglires</taxon>
        <taxon>Primates</taxon>
        <taxon>Haplorrhini</taxon>
        <taxon>Platyrrhini</taxon>
        <taxon>Cebidae</taxon>
        <taxon>Callitrichinae</taxon>
        <taxon>Saguinus</taxon>
    </lineage>
</organism>
<keyword evidence="3" id="KW-1185">Reference proteome</keyword>
<keyword evidence="1" id="KW-0472">Membrane</keyword>
<accession>A0ABQ9TAQ6</accession>